<dbReference type="Proteomes" id="UP000015545">
    <property type="component" value="Segment"/>
</dbReference>
<name>S5WBE9_9CAUD</name>
<sequence length="62" mass="6987">MSAYVGDYDPVTLHLDGGKEHTVSRNWYNTHAPTTGGYFVVYDSGHTSFSPEEPFEKGYTRI</sequence>
<keyword evidence="2" id="KW-1185">Reference proteome</keyword>
<evidence type="ECO:0000313" key="2">
    <source>
        <dbReference type="Proteomes" id="UP000015545"/>
    </source>
</evidence>
<accession>S5WBE9</accession>
<dbReference type="OrthoDB" id="41648at10239"/>
<dbReference type="EMBL" id="KF147891">
    <property type="protein sequence ID" value="AGS82108.1"/>
    <property type="molecule type" value="Genomic_DNA"/>
</dbReference>
<protein>
    <submittedName>
        <fullName evidence="1">Uncharacterized protein</fullName>
    </submittedName>
</protein>
<evidence type="ECO:0000313" key="1">
    <source>
        <dbReference type="EMBL" id="AGS82108.1"/>
    </source>
</evidence>
<proteinExistence type="predicted"/>
<organism evidence="1 2">
    <name type="scientific">Pseudomonas phage PaBG</name>
    <dbReference type="NCBI Taxonomy" id="1335230"/>
    <lineage>
        <taxon>Viruses</taxon>
        <taxon>Duplodnaviria</taxon>
        <taxon>Heunggongvirae</taxon>
        <taxon>Uroviricota</taxon>
        <taxon>Caudoviricetes</taxon>
        <taxon>Baikalvirus</taxon>
        <taxon>Baikalvirus PaBG</taxon>
    </lineage>
</organism>
<dbReference type="KEGG" id="vg:16574910"/>
<dbReference type="RefSeq" id="YP_008433555.1">
    <property type="nucleotide sequence ID" value="NC_022096.1"/>
</dbReference>
<reference evidence="1 2" key="1">
    <citation type="journal article" date="2014" name="Genome Announc.">
        <title>Complete Genome Sequence of the Novel Giant Pseudomonas Phage PaBG.</title>
        <authorList>
            <person name="Sykilinda N.N."/>
            <person name="Bondar A.A."/>
            <person name="Gorshkova A.S."/>
            <person name="Kurochkina L.P."/>
            <person name="Kulikov E.E."/>
            <person name="Shneider M.M."/>
            <person name="Kadykov V.A."/>
            <person name="Solovjeva N.V."/>
            <person name="Kabilov M.R."/>
            <person name="Mesyanzhinov V.V."/>
            <person name="Vlassov V.V."/>
            <person name="Drukker V.V."/>
            <person name="Miroshnikov K.A."/>
        </authorList>
    </citation>
    <scope>NUCLEOTIDE SEQUENCE [LARGE SCALE GENOMIC DNA]</scope>
</reference>
<gene>
    <name evidence="1" type="ORF">PaBG_00225</name>
</gene>